<keyword evidence="3" id="KW-0812">Transmembrane</keyword>
<dbReference type="InterPro" id="IPR030934">
    <property type="entry name" value="Intein_C"/>
</dbReference>
<evidence type="ECO:0000259" key="5">
    <source>
        <dbReference type="SMART" id="SM00507"/>
    </source>
</evidence>
<feature type="transmembrane region" description="Helical" evidence="3">
    <location>
        <begin position="1988"/>
        <end position="2014"/>
    </location>
</feature>
<dbReference type="CDD" id="cd00085">
    <property type="entry name" value="HNHc"/>
    <property type="match status" value="1"/>
</dbReference>
<dbReference type="Proteomes" id="UP001058271">
    <property type="component" value="Chromosome"/>
</dbReference>
<dbReference type="SMART" id="SM00507">
    <property type="entry name" value="HNHc"/>
    <property type="match status" value="1"/>
</dbReference>
<keyword evidence="6" id="KW-0378">Hydrolase</keyword>
<evidence type="ECO:0000256" key="2">
    <source>
        <dbReference type="SAM" id="MobiDB-lite"/>
    </source>
</evidence>
<feature type="region of interest" description="Disordered" evidence="2">
    <location>
        <begin position="1674"/>
        <end position="1697"/>
    </location>
</feature>
<dbReference type="SUPFAM" id="SSF51294">
    <property type="entry name" value="Hedgehog/intein (Hint) domain"/>
    <property type="match status" value="1"/>
</dbReference>
<dbReference type="InterPro" id="IPR003587">
    <property type="entry name" value="Hint_dom_N"/>
</dbReference>
<dbReference type="InterPro" id="IPR056823">
    <property type="entry name" value="TEN-like_YD-shell"/>
</dbReference>
<keyword evidence="6" id="KW-0540">Nuclease</keyword>
<dbReference type="NCBIfam" id="TIGR01643">
    <property type="entry name" value="YD_repeat_2x"/>
    <property type="match status" value="2"/>
</dbReference>
<dbReference type="SMART" id="SM00306">
    <property type="entry name" value="HintN"/>
    <property type="match status" value="1"/>
</dbReference>
<dbReference type="CDD" id="cd00081">
    <property type="entry name" value="Hint"/>
    <property type="match status" value="1"/>
</dbReference>
<evidence type="ECO:0000256" key="1">
    <source>
        <dbReference type="ARBA" id="ARBA00022737"/>
    </source>
</evidence>
<dbReference type="InterPro" id="IPR002711">
    <property type="entry name" value="HNH"/>
</dbReference>
<dbReference type="InterPro" id="IPR036844">
    <property type="entry name" value="Hint_dom_sf"/>
</dbReference>
<keyword evidence="6" id="KW-0255">Endonuclease</keyword>
<dbReference type="Gene3D" id="2.170.16.10">
    <property type="entry name" value="Hedgehog/Intein (Hint) domain"/>
    <property type="match status" value="1"/>
</dbReference>
<keyword evidence="3" id="KW-1133">Transmembrane helix</keyword>
<organism evidence="6 7">
    <name type="scientific">Dactylosporangium roseum</name>
    <dbReference type="NCBI Taxonomy" id="47989"/>
    <lineage>
        <taxon>Bacteria</taxon>
        <taxon>Bacillati</taxon>
        <taxon>Actinomycetota</taxon>
        <taxon>Actinomycetes</taxon>
        <taxon>Micromonosporales</taxon>
        <taxon>Micromonosporaceae</taxon>
        <taxon>Dactylosporangium</taxon>
    </lineage>
</organism>
<gene>
    <name evidence="6" type="ORF">Drose_09305</name>
</gene>
<feature type="compositionally biased region" description="Polar residues" evidence="2">
    <location>
        <begin position="392"/>
        <end position="401"/>
    </location>
</feature>
<evidence type="ECO:0000259" key="4">
    <source>
        <dbReference type="SMART" id="SM00306"/>
    </source>
</evidence>
<dbReference type="Pfam" id="PF07591">
    <property type="entry name" value="PT-HINT"/>
    <property type="match status" value="1"/>
</dbReference>
<dbReference type="Gene3D" id="2.180.10.10">
    <property type="entry name" value="RHS repeat-associated core"/>
    <property type="match status" value="2"/>
</dbReference>
<dbReference type="Pfam" id="PF25023">
    <property type="entry name" value="TEN_YD-shell"/>
    <property type="match status" value="1"/>
</dbReference>
<accession>A0ABY5ZDL3</accession>
<dbReference type="InterPro" id="IPR003615">
    <property type="entry name" value="HNH_nuc"/>
</dbReference>
<sequence>MQDSSLLPDVPALLTARRAWSVARGRGRLGLLLALPLALVVSIGGQAPAFAAPPKPFSPARAAKVPSVRTKPITAGKPIADTSKPASANPPAVWPSASTVDLDVVAQPAAKTVTSASVGSPVSVGVPASTKQARTVGAASVAVPARVRVDVLDQQASAKADVRGLLLKVDRADNNSGVGMVNVTVDYSRFATAYGADWSTRLRLVELPACAMSTPDQPQCRGTVLAGRNDTKAGKVSADVTVGTATGAPAQTTGAGGTGGARLLALTAGTSGSAGSYSATSLSSSSTWSAGGSSGDFTWSYPMRTPPSPGGPSPTLQVTYSAQSVDGRMVTSNNQPSIIGEGFELTTTGYIERRYKSCGDDQAGGGNNTTKTGDQCWATDNATMNLNGNGSELIRDNTNPNLWHPRNDDGSRVERKTGAPNGDNDGEWWVVTTVNGTQYWFGRNQLPGAPAGTTTNSTWTSPVFGNHTGEPCHAATFAASSCTQAYRWNLDYVVDPHQNTMSYWYGTETNYYSKNQGAQAQYIRGGYLDHVDYGTRVENVQVPLDYTTGADTAFTGHAAARISYAYADRCLSGCTTKDKAHWPDTPWDLNCNSGATCEQTSPSFWTTRRLASITTKVWNTATSAFRDVERWTLTHSYPDPGDGTRAGLWLQKVSHEGLVSTPATAIPDVTFVPTQMHNRVDAVDVSPSMNWSRLTAINTETGAQIQIVYSGRDCVRGSRMPSAPENNTLRCYPVRWTPDPITGEITDYFHKYVVDKVIENDLTGGSKRVLHQYTYIGDPAWHYADDDGLITADQKTWNVWRGYAKVGTSAGEAPTAPGNPDERTYSETLYFRGMHGDKLPSGTRTVNVVDSQGGSVPDEDAYAGMIRESRTFNGVGGAEVSGAINDPWQSAATATRTVNGITTTAKFVNTQAVHSRTALDGGRGSRVSSTKNTFDNYGMITSATDYGDDAVTGDEQCVTTTYEPRNTTVWLMSAQHRTQSYAVDCDKVLTGPITQADVIGDSRTYYDGATVFGTAPGKGDVTKTEALSTWSATSPTYYQLTRSNYDALGRVVESWDAMNFRSATEYVPATTGPVTQTKDTNPLGWTTTTNVEPAWGLATSTVDPNGRRTDLVYDGLGRLTDVWLPGRAMATYPNAANLHYDYLIRTDGANAVTTKQLNPAGGYTVSYSLFDGLVRQRQTQTASPAGGRILTDVFYDTAGRAVRSFAPYHDASGAPGTTIVAPVDEGRTVPTQTRLEFDGAGRQTAQIFQPYNTERWRTSTYYGGDHTAVTPPEGGTGTLTIVDENGRTTEFRQFATRVPGGLNAAPSTYDKTTYDYNRRGLLEKVTDPAGFEWTYGYDLRGRNTTTTDPDTGTTTKNYDNNGRVISAKDSRNRVVVYTYDNLNRKTGLYQTSVTAANRLATWTYDASTFADNVTVALGYPTTSTRYDSGREYATTVMHYNDQYQPTKTKISIPAGETGLAGDYVYETGYAVDGTVNSTTSPAVGDLTGESLEFAYDALGMPTTLNSNYGGVARWLVQNTSYSAIAQPTQFKLATGTVATGDGDDNGPFTYLVRDYELETGRLTRLTTQRDTVSPNTVADLHYTYNDYGTITKIADTPAGGTADVQCFTHDRYERLTEAWTPLSGDCAGAKTLGGPAPYRVAYEYDTVGRRTKQTQYATAAGDAVTTYTYPTGTTPAATVRPHTLTGTSTTDTNGTRTASYTYDNAGNTVMRPGANGGQSLQWDHEGRLSSVTDTSGTVSFLYDADGNRLIRRDATGKTLYLPDTEVRYNSQTTARTCTRFYSFGGTTVAQRTASGITWLSSDHQGTADVSIVATTQAATVRRQQPFGENRGNSVAWPNEKGFVGGTNDPTGLVQVGARYYDPAIGRFISADPVVDHSDPQQLQGYAYAENSPISHSDATGLRTDEQYYGKSGAATMNAYMDPQEKKRLWDQEAKRVKEQQHRAWCKKNPIRCGLKKAGTATVNWVDEHKAEIIGTVASIAVGVGCGLAIGWTGVGTVACGALAGAVGSMVTYAIQTKVEGKSNFSWGGMLAAGAVGAIVGGVMGGLGSIAGQALKAGVSSLISGAGAKAAAEAGKKAAAAESRAITEGVKNAFKPRAGGGKPAVSGCGHSFTPDTKLLMADGGQKPIKDVQVGDTVLATDPISGETAPQKVLAVHINRDTAFTDLVVKSSSGVPAAVKTSQNHPFWDEEREIWVNAGDLQPGIDLYSEGAGGPEVVEVRNYLGAGFMYDLTVAEFHTFYVIAGQSPVLVHNSNRTCGVNFPESVKQEAVDLNLIRNDLVLRCEYCNQPIQFANKSARGVTPPGNDLAYDHFNPVKLGGKGTPDNIVISCRQCNREKSDMPGPDWLKKLTGK</sequence>
<reference evidence="6" key="1">
    <citation type="submission" date="2021-04" db="EMBL/GenBank/DDBJ databases">
        <title>Biosynthetic gene clusters of Dactylosporangioum roseum.</title>
        <authorList>
            <person name="Hartkoorn R.C."/>
            <person name="Beaudoing E."/>
            <person name="Hot D."/>
            <person name="Moureu S."/>
        </authorList>
    </citation>
    <scope>NUCLEOTIDE SEQUENCE</scope>
    <source>
        <strain evidence="6">NRRL B-16295</strain>
    </source>
</reference>
<keyword evidence="3" id="KW-0472">Membrane</keyword>
<dbReference type="RefSeq" id="WP_260727776.1">
    <property type="nucleotide sequence ID" value="NZ_BAAABS010000033.1"/>
</dbReference>
<feature type="region of interest" description="Disordered" evidence="2">
    <location>
        <begin position="1828"/>
        <end position="1847"/>
    </location>
</feature>
<dbReference type="Pfam" id="PF01844">
    <property type="entry name" value="HNH"/>
    <property type="match status" value="1"/>
</dbReference>
<dbReference type="PROSITE" id="PS50818">
    <property type="entry name" value="INTEIN_C_TER"/>
    <property type="match status" value="1"/>
</dbReference>
<dbReference type="InterPro" id="IPR006530">
    <property type="entry name" value="YD"/>
</dbReference>
<keyword evidence="1" id="KW-0677">Repeat</keyword>
<dbReference type="InterPro" id="IPR022385">
    <property type="entry name" value="Rhs_assc_core"/>
</dbReference>
<evidence type="ECO:0000313" key="7">
    <source>
        <dbReference type="Proteomes" id="UP001058271"/>
    </source>
</evidence>
<dbReference type="GO" id="GO:0004519">
    <property type="term" value="F:endonuclease activity"/>
    <property type="evidence" value="ECO:0007669"/>
    <property type="project" value="UniProtKB-KW"/>
</dbReference>
<dbReference type="EMBL" id="CP073721">
    <property type="protein sequence ID" value="UWZ38414.1"/>
    <property type="molecule type" value="Genomic_DNA"/>
</dbReference>
<dbReference type="NCBIfam" id="TIGR03696">
    <property type="entry name" value="Rhs_assc_core"/>
    <property type="match status" value="1"/>
</dbReference>
<dbReference type="InterPro" id="IPR050708">
    <property type="entry name" value="T6SS_VgrG/RHS"/>
</dbReference>
<proteinExistence type="predicted"/>
<feature type="transmembrane region" description="Helical" evidence="3">
    <location>
        <begin position="2026"/>
        <end position="2050"/>
    </location>
</feature>
<dbReference type="PANTHER" id="PTHR32305:SF17">
    <property type="entry name" value="TRNA NUCLEASE WAPA"/>
    <property type="match status" value="1"/>
</dbReference>
<feature type="region of interest" description="Disordered" evidence="2">
    <location>
        <begin position="392"/>
        <end position="428"/>
    </location>
</feature>
<keyword evidence="7" id="KW-1185">Reference proteome</keyword>
<feature type="domain" description="HNH nuclease" evidence="5">
    <location>
        <begin position="2273"/>
        <end position="2334"/>
    </location>
</feature>
<feature type="compositionally biased region" description="Basic and acidic residues" evidence="2">
    <location>
        <begin position="405"/>
        <end position="417"/>
    </location>
</feature>
<dbReference type="Gene3D" id="1.10.30.50">
    <property type="match status" value="1"/>
</dbReference>
<evidence type="ECO:0000256" key="3">
    <source>
        <dbReference type="SAM" id="Phobius"/>
    </source>
</evidence>
<dbReference type="PANTHER" id="PTHR32305">
    <property type="match status" value="1"/>
</dbReference>
<feature type="domain" description="Hint" evidence="4">
    <location>
        <begin position="2108"/>
        <end position="2209"/>
    </location>
</feature>
<name>A0ABY5ZDL3_9ACTN</name>
<protein>
    <submittedName>
        <fullName evidence="6">HNH endonuclease</fullName>
    </submittedName>
</protein>
<evidence type="ECO:0000313" key="6">
    <source>
        <dbReference type="EMBL" id="UWZ38414.1"/>
    </source>
</evidence>